<evidence type="ECO:0000313" key="1">
    <source>
        <dbReference type="EMBL" id="VDM85125.1"/>
    </source>
</evidence>
<keyword evidence="2" id="KW-1185">Reference proteome</keyword>
<sequence>METLRKSTEPPHGLVSFGNSLLTMNFGNLMPDDILFVCDSILRSAFRDSLGNVAGDKYVYKNSNFYGINLILKGLAFSSAFMTVL</sequence>
<dbReference type="AlphaFoldDB" id="A0A3P7LRW0"/>
<protein>
    <submittedName>
        <fullName evidence="1">Uncharacterized protein</fullName>
    </submittedName>
</protein>
<dbReference type="Proteomes" id="UP000270094">
    <property type="component" value="Unassembled WGS sequence"/>
</dbReference>
<name>A0A3P7LRW0_STRVU</name>
<dbReference type="EMBL" id="UYYB01136487">
    <property type="protein sequence ID" value="VDM85125.1"/>
    <property type="molecule type" value="Genomic_DNA"/>
</dbReference>
<proteinExistence type="predicted"/>
<gene>
    <name evidence="1" type="ORF">SVUK_LOCUS20123</name>
</gene>
<evidence type="ECO:0000313" key="2">
    <source>
        <dbReference type="Proteomes" id="UP000270094"/>
    </source>
</evidence>
<accession>A0A3P7LRW0</accession>
<organism evidence="1 2">
    <name type="scientific">Strongylus vulgaris</name>
    <name type="common">Blood worm</name>
    <dbReference type="NCBI Taxonomy" id="40348"/>
    <lineage>
        <taxon>Eukaryota</taxon>
        <taxon>Metazoa</taxon>
        <taxon>Ecdysozoa</taxon>
        <taxon>Nematoda</taxon>
        <taxon>Chromadorea</taxon>
        <taxon>Rhabditida</taxon>
        <taxon>Rhabditina</taxon>
        <taxon>Rhabditomorpha</taxon>
        <taxon>Strongyloidea</taxon>
        <taxon>Strongylidae</taxon>
        <taxon>Strongylus</taxon>
    </lineage>
</organism>
<reference evidence="1 2" key="1">
    <citation type="submission" date="2018-11" db="EMBL/GenBank/DDBJ databases">
        <authorList>
            <consortium name="Pathogen Informatics"/>
        </authorList>
    </citation>
    <scope>NUCLEOTIDE SEQUENCE [LARGE SCALE GENOMIC DNA]</scope>
</reference>